<evidence type="ECO:0000313" key="1">
    <source>
        <dbReference type="EMBL" id="KAA1076347.1"/>
    </source>
</evidence>
<comment type="caution">
    <text evidence="1">The sequence shown here is derived from an EMBL/GenBank/DDBJ whole genome shotgun (WGS) entry which is preliminary data.</text>
</comment>
<accession>A0A5B0MGK1</accession>
<dbReference type="EMBL" id="VDEP01000038">
    <property type="protein sequence ID" value="KAA1135602.1"/>
    <property type="molecule type" value="Genomic_DNA"/>
</dbReference>
<dbReference type="AlphaFoldDB" id="A0A5B0MGK1"/>
<dbReference type="Proteomes" id="UP000325313">
    <property type="component" value="Unassembled WGS sequence"/>
</dbReference>
<evidence type="ECO:0000313" key="4">
    <source>
        <dbReference type="Proteomes" id="UP000325313"/>
    </source>
</evidence>
<organism evidence="1 3">
    <name type="scientific">Puccinia graminis f. sp. tritici</name>
    <dbReference type="NCBI Taxonomy" id="56615"/>
    <lineage>
        <taxon>Eukaryota</taxon>
        <taxon>Fungi</taxon>
        <taxon>Dikarya</taxon>
        <taxon>Basidiomycota</taxon>
        <taxon>Pucciniomycotina</taxon>
        <taxon>Pucciniomycetes</taxon>
        <taxon>Pucciniales</taxon>
        <taxon>Pucciniaceae</taxon>
        <taxon>Puccinia</taxon>
    </lineage>
</organism>
<dbReference type="EMBL" id="VSWC01000145">
    <property type="protein sequence ID" value="KAA1076347.1"/>
    <property type="molecule type" value="Genomic_DNA"/>
</dbReference>
<evidence type="ECO:0000313" key="3">
    <source>
        <dbReference type="Proteomes" id="UP000324748"/>
    </source>
</evidence>
<gene>
    <name evidence="1" type="ORF">PGT21_003635</name>
    <name evidence="2" type="ORF">PGTUg99_025193</name>
</gene>
<keyword evidence="3" id="KW-1185">Reference proteome</keyword>
<dbReference type="Proteomes" id="UP000324748">
    <property type="component" value="Unassembled WGS sequence"/>
</dbReference>
<reference evidence="3 4" key="1">
    <citation type="submission" date="2019-05" db="EMBL/GenBank/DDBJ databases">
        <title>Emergence of the Ug99 lineage of the wheat stem rust pathogen through somatic hybridization.</title>
        <authorList>
            <person name="Li F."/>
            <person name="Upadhyaya N.M."/>
            <person name="Sperschneider J."/>
            <person name="Matny O."/>
            <person name="Nguyen-Phuc H."/>
            <person name="Mago R."/>
            <person name="Raley C."/>
            <person name="Miller M.E."/>
            <person name="Silverstein K.A.T."/>
            <person name="Henningsen E."/>
            <person name="Hirsch C.D."/>
            <person name="Visser B."/>
            <person name="Pretorius Z.A."/>
            <person name="Steffenson B.J."/>
            <person name="Schwessinger B."/>
            <person name="Dodds P.N."/>
            <person name="Figueroa M."/>
        </authorList>
    </citation>
    <scope>NUCLEOTIDE SEQUENCE [LARGE SCALE GENOMIC DNA]</scope>
    <source>
        <strain evidence="1">21-0</strain>
        <strain evidence="2 4">Ug99</strain>
    </source>
</reference>
<protein>
    <submittedName>
        <fullName evidence="1">Uncharacterized protein</fullName>
    </submittedName>
</protein>
<evidence type="ECO:0000313" key="2">
    <source>
        <dbReference type="EMBL" id="KAA1135602.1"/>
    </source>
</evidence>
<proteinExistence type="predicted"/>
<sequence>MSEVWTQGAKLEMTALKPSRELPKTSQHIPLEGSWRAEVSVAEGQDGCYEPIPPDGSRRHGFSPESLVRAVDLNQLPCIQATQLYQASSKNE</sequence>
<name>A0A5B0MGK1_PUCGR</name>